<organism evidence="9 10">
    <name type="scientific">Allorhodopirellula solitaria</name>
    <dbReference type="NCBI Taxonomy" id="2527987"/>
    <lineage>
        <taxon>Bacteria</taxon>
        <taxon>Pseudomonadati</taxon>
        <taxon>Planctomycetota</taxon>
        <taxon>Planctomycetia</taxon>
        <taxon>Pirellulales</taxon>
        <taxon>Pirellulaceae</taxon>
        <taxon>Allorhodopirellula</taxon>
    </lineage>
</organism>
<comment type="similarity">
    <text evidence="2 7">Belongs to the ExbD/TolR family.</text>
</comment>
<sequence length="134" mass="14492">MIRRSNPETATINLTPMIDVVFLLVIFFMVGSKLDNGESHLQVNVPSVGELNSMARLPDERIVEFTAAGTLTLDGNAVSPDQLTSVLRSQHDSYPALKVAVRADDSIPYGQVAGVLQMVRASGVQQIGVATKRR</sequence>
<name>A0A5C5YHE4_9BACT</name>
<evidence type="ECO:0000313" key="10">
    <source>
        <dbReference type="Proteomes" id="UP000318053"/>
    </source>
</evidence>
<dbReference type="InterPro" id="IPR003400">
    <property type="entry name" value="ExbD"/>
</dbReference>
<dbReference type="Pfam" id="PF02472">
    <property type="entry name" value="ExbD"/>
    <property type="match status" value="1"/>
</dbReference>
<dbReference type="GO" id="GO:0022857">
    <property type="term" value="F:transmembrane transporter activity"/>
    <property type="evidence" value="ECO:0007669"/>
    <property type="project" value="InterPro"/>
</dbReference>
<gene>
    <name evidence="9" type="ORF">CA85_09090</name>
</gene>
<dbReference type="EMBL" id="SJPK01000002">
    <property type="protein sequence ID" value="TWT74025.1"/>
    <property type="molecule type" value="Genomic_DNA"/>
</dbReference>
<evidence type="ECO:0000256" key="7">
    <source>
        <dbReference type="RuleBase" id="RU003879"/>
    </source>
</evidence>
<keyword evidence="6 8" id="KW-0472">Membrane</keyword>
<evidence type="ECO:0000256" key="6">
    <source>
        <dbReference type="ARBA" id="ARBA00023136"/>
    </source>
</evidence>
<dbReference type="OrthoDB" id="9793581at2"/>
<dbReference type="GO" id="GO:0005886">
    <property type="term" value="C:plasma membrane"/>
    <property type="evidence" value="ECO:0007669"/>
    <property type="project" value="UniProtKB-SubCell"/>
</dbReference>
<proteinExistence type="inferred from homology"/>
<evidence type="ECO:0000256" key="1">
    <source>
        <dbReference type="ARBA" id="ARBA00004162"/>
    </source>
</evidence>
<keyword evidence="4 7" id="KW-0812">Transmembrane</keyword>
<evidence type="ECO:0000256" key="2">
    <source>
        <dbReference type="ARBA" id="ARBA00005811"/>
    </source>
</evidence>
<evidence type="ECO:0000256" key="4">
    <source>
        <dbReference type="ARBA" id="ARBA00022692"/>
    </source>
</evidence>
<evidence type="ECO:0000256" key="5">
    <source>
        <dbReference type="ARBA" id="ARBA00022989"/>
    </source>
</evidence>
<keyword evidence="3" id="KW-1003">Cell membrane</keyword>
<dbReference type="GO" id="GO:0015031">
    <property type="term" value="P:protein transport"/>
    <property type="evidence" value="ECO:0007669"/>
    <property type="project" value="UniProtKB-KW"/>
</dbReference>
<dbReference type="RefSeq" id="WP_146390085.1">
    <property type="nucleotide sequence ID" value="NZ_SJPK01000002.1"/>
</dbReference>
<dbReference type="PANTHER" id="PTHR30558">
    <property type="entry name" value="EXBD MEMBRANE COMPONENT OF PMF-DRIVEN MACROMOLECULE IMPORT SYSTEM"/>
    <property type="match status" value="1"/>
</dbReference>
<comment type="caution">
    <text evidence="9">The sequence shown here is derived from an EMBL/GenBank/DDBJ whole genome shotgun (WGS) entry which is preliminary data.</text>
</comment>
<dbReference type="AlphaFoldDB" id="A0A5C5YHE4"/>
<evidence type="ECO:0000256" key="8">
    <source>
        <dbReference type="SAM" id="Phobius"/>
    </source>
</evidence>
<feature type="transmembrane region" description="Helical" evidence="8">
    <location>
        <begin position="12"/>
        <end position="31"/>
    </location>
</feature>
<evidence type="ECO:0000313" key="9">
    <source>
        <dbReference type="EMBL" id="TWT74025.1"/>
    </source>
</evidence>
<accession>A0A5C5YHE4</accession>
<dbReference type="Proteomes" id="UP000318053">
    <property type="component" value="Unassembled WGS sequence"/>
</dbReference>
<keyword evidence="7" id="KW-0653">Protein transport</keyword>
<keyword evidence="5 8" id="KW-1133">Transmembrane helix</keyword>
<reference evidence="9 10" key="1">
    <citation type="submission" date="2019-02" db="EMBL/GenBank/DDBJ databases">
        <title>Deep-cultivation of Planctomycetes and their phenomic and genomic characterization uncovers novel biology.</title>
        <authorList>
            <person name="Wiegand S."/>
            <person name="Jogler M."/>
            <person name="Boedeker C."/>
            <person name="Pinto D."/>
            <person name="Vollmers J."/>
            <person name="Rivas-Marin E."/>
            <person name="Kohn T."/>
            <person name="Peeters S.H."/>
            <person name="Heuer A."/>
            <person name="Rast P."/>
            <person name="Oberbeckmann S."/>
            <person name="Bunk B."/>
            <person name="Jeske O."/>
            <person name="Meyerdierks A."/>
            <person name="Storesund J.E."/>
            <person name="Kallscheuer N."/>
            <person name="Luecker S."/>
            <person name="Lage O.M."/>
            <person name="Pohl T."/>
            <person name="Merkel B.J."/>
            <person name="Hornburger P."/>
            <person name="Mueller R.-W."/>
            <person name="Bruemmer F."/>
            <person name="Labrenz M."/>
            <person name="Spormann A.M."/>
            <person name="Op Den Camp H."/>
            <person name="Overmann J."/>
            <person name="Amann R."/>
            <person name="Jetten M.S.M."/>
            <person name="Mascher T."/>
            <person name="Medema M.H."/>
            <person name="Devos D.P."/>
            <person name="Kaster A.-K."/>
            <person name="Ovreas L."/>
            <person name="Rohde M."/>
            <person name="Galperin M.Y."/>
            <person name="Jogler C."/>
        </authorList>
    </citation>
    <scope>NUCLEOTIDE SEQUENCE [LARGE SCALE GENOMIC DNA]</scope>
    <source>
        <strain evidence="9 10">CA85</strain>
    </source>
</reference>
<protein>
    <submittedName>
        <fullName evidence="9">Biopolymer transport protein ExbD</fullName>
    </submittedName>
</protein>
<keyword evidence="10" id="KW-1185">Reference proteome</keyword>
<keyword evidence="7" id="KW-0813">Transport</keyword>
<comment type="subcellular location">
    <subcellularLocation>
        <location evidence="1">Cell membrane</location>
        <topology evidence="1">Single-pass membrane protein</topology>
    </subcellularLocation>
    <subcellularLocation>
        <location evidence="7">Cell membrane</location>
        <topology evidence="7">Single-pass type II membrane protein</topology>
    </subcellularLocation>
</comment>
<dbReference type="PANTHER" id="PTHR30558:SF3">
    <property type="entry name" value="BIOPOLYMER TRANSPORT PROTEIN EXBD-RELATED"/>
    <property type="match status" value="1"/>
</dbReference>
<dbReference type="Gene3D" id="3.30.420.270">
    <property type="match status" value="1"/>
</dbReference>
<evidence type="ECO:0000256" key="3">
    <source>
        <dbReference type="ARBA" id="ARBA00022475"/>
    </source>
</evidence>